<feature type="domain" description="SHSP" evidence="5">
    <location>
        <begin position="28"/>
        <end position="138"/>
    </location>
</feature>
<dbReference type="PANTHER" id="PTHR46733">
    <property type="entry name" value="26.5 KDA HEAT SHOCK PROTEIN, MITOCHONDRIAL"/>
    <property type="match status" value="1"/>
</dbReference>
<evidence type="ECO:0000256" key="1">
    <source>
        <dbReference type="ARBA" id="ARBA00023016"/>
    </source>
</evidence>
<dbReference type="GO" id="GO:0009408">
    <property type="term" value="P:response to heat"/>
    <property type="evidence" value="ECO:0007669"/>
    <property type="project" value="InterPro"/>
</dbReference>
<accession>A0A2X4U3B6</accession>
<feature type="compositionally biased region" description="Basic and acidic residues" evidence="4">
    <location>
        <begin position="72"/>
        <end position="85"/>
    </location>
</feature>
<dbReference type="STRING" id="1219011.GCA_001895045_00255"/>
<dbReference type="InterPro" id="IPR044587">
    <property type="entry name" value="HSP21-like"/>
</dbReference>
<keyword evidence="1 6" id="KW-0346">Stress response</keyword>
<protein>
    <submittedName>
        <fullName evidence="6">Heat shock protein</fullName>
    </submittedName>
</protein>
<evidence type="ECO:0000313" key="6">
    <source>
        <dbReference type="EMBL" id="SQI28782.1"/>
    </source>
</evidence>
<dbReference type="KEGG" id="rcr:NCTC10994_00535"/>
<dbReference type="CDD" id="cd06464">
    <property type="entry name" value="ACD_sHsps-like"/>
    <property type="match status" value="1"/>
</dbReference>
<evidence type="ECO:0000259" key="5">
    <source>
        <dbReference type="PROSITE" id="PS01031"/>
    </source>
</evidence>
<name>A0A2X4U3B6_9NOCA</name>
<feature type="region of interest" description="Disordered" evidence="4">
    <location>
        <begin position="72"/>
        <end position="91"/>
    </location>
</feature>
<proteinExistence type="inferred from homology"/>
<dbReference type="RefSeq" id="WP_072698257.1">
    <property type="nucleotide sequence ID" value="NZ_JAFBBL010000001.1"/>
</dbReference>
<evidence type="ECO:0000256" key="2">
    <source>
        <dbReference type="PROSITE-ProRule" id="PRU00285"/>
    </source>
</evidence>
<comment type="similarity">
    <text evidence="2 3">Belongs to the small heat shock protein (HSP20) family.</text>
</comment>
<dbReference type="PANTHER" id="PTHR46733:SF4">
    <property type="entry name" value="HEAT SHOCK PROTEIN 21, CHLOROPLASTIC"/>
    <property type="match status" value="1"/>
</dbReference>
<dbReference type="AlphaFoldDB" id="A0A2X4U3B6"/>
<dbReference type="SUPFAM" id="SSF49764">
    <property type="entry name" value="HSP20-like chaperones"/>
    <property type="match status" value="1"/>
</dbReference>
<reference evidence="6 7" key="1">
    <citation type="submission" date="2018-06" db="EMBL/GenBank/DDBJ databases">
        <authorList>
            <consortium name="Pathogen Informatics"/>
            <person name="Doyle S."/>
        </authorList>
    </citation>
    <scope>NUCLEOTIDE SEQUENCE [LARGE SCALE GENOMIC DNA]</scope>
    <source>
        <strain evidence="6 7">NCTC10994</strain>
    </source>
</reference>
<dbReference type="InterPro" id="IPR002068">
    <property type="entry name" value="A-crystallin/Hsp20_dom"/>
</dbReference>
<dbReference type="Gene3D" id="2.60.40.790">
    <property type="match status" value="1"/>
</dbReference>
<keyword evidence="7" id="KW-1185">Reference proteome</keyword>
<dbReference type="Pfam" id="PF00011">
    <property type="entry name" value="HSP20"/>
    <property type="match status" value="1"/>
</dbReference>
<evidence type="ECO:0000256" key="3">
    <source>
        <dbReference type="RuleBase" id="RU003616"/>
    </source>
</evidence>
<evidence type="ECO:0000313" key="7">
    <source>
        <dbReference type="Proteomes" id="UP000249091"/>
    </source>
</evidence>
<dbReference type="InterPro" id="IPR008978">
    <property type="entry name" value="HSP20-like_chaperone"/>
</dbReference>
<dbReference type="EMBL" id="LS483468">
    <property type="protein sequence ID" value="SQI28782.1"/>
    <property type="molecule type" value="Genomic_DNA"/>
</dbReference>
<evidence type="ECO:0000256" key="4">
    <source>
        <dbReference type="SAM" id="MobiDB-lite"/>
    </source>
</evidence>
<gene>
    <name evidence="6" type="primary">hspX</name>
    <name evidence="6" type="ORF">NCTC10994_00535</name>
</gene>
<dbReference type="PROSITE" id="PS01031">
    <property type="entry name" value="SHSP"/>
    <property type="match status" value="1"/>
</dbReference>
<organism evidence="6 7">
    <name type="scientific">Rhodococcus coprophilus</name>
    <dbReference type="NCBI Taxonomy" id="38310"/>
    <lineage>
        <taxon>Bacteria</taxon>
        <taxon>Bacillati</taxon>
        <taxon>Actinomycetota</taxon>
        <taxon>Actinomycetes</taxon>
        <taxon>Mycobacteriales</taxon>
        <taxon>Nocardiaceae</taxon>
        <taxon>Rhodococcus</taxon>
    </lineage>
</organism>
<sequence length="139" mass="15312">MSNAPVRRTWNPFPELSDFFDSIGGFRPTLGNNIIRVEDEVADGRYIVRAEMPGLDPDNDINVSVNDGRLEISAERTDKKSDNGHSEFTYGSYRRSVTLPRGAKDDDIDASYAKGILTVSIGLGDTESSAKKIEVKKAD</sequence>
<dbReference type="Proteomes" id="UP000249091">
    <property type="component" value="Chromosome 1"/>
</dbReference>